<feature type="transmembrane region" description="Helical" evidence="7">
    <location>
        <begin position="358"/>
        <end position="378"/>
    </location>
</feature>
<keyword evidence="10" id="KW-1185">Reference proteome</keyword>
<keyword evidence="6" id="KW-0067">ATP-binding</keyword>
<evidence type="ECO:0000256" key="7">
    <source>
        <dbReference type="SAM" id="Phobius"/>
    </source>
</evidence>
<dbReference type="InterPro" id="IPR000719">
    <property type="entry name" value="Prot_kinase_dom"/>
</dbReference>
<feature type="transmembrane region" description="Helical" evidence="7">
    <location>
        <begin position="245"/>
        <end position="265"/>
    </location>
</feature>
<dbReference type="Gene3D" id="1.10.510.10">
    <property type="entry name" value="Transferase(Phosphotransferase) domain 1"/>
    <property type="match status" value="1"/>
</dbReference>
<feature type="domain" description="Protein kinase" evidence="8">
    <location>
        <begin position="198"/>
        <end position="490"/>
    </location>
</feature>
<dbReference type="EMBL" id="CAHIKZ030005638">
    <property type="protein sequence ID" value="CAE1332536.1"/>
    <property type="molecule type" value="Genomic_DNA"/>
</dbReference>
<dbReference type="EC" id="2.7.11.22" evidence="9"/>
<feature type="transmembrane region" description="Helical" evidence="7">
    <location>
        <begin position="178"/>
        <end position="201"/>
    </location>
</feature>
<comment type="similarity">
    <text evidence="1">Belongs to the protein kinase superfamily. CMGC Ser/Thr protein kinase family. CDC2/CDKX subfamily.</text>
</comment>
<gene>
    <name evidence="9" type="ORF">SPHA_81577</name>
</gene>
<sequence length="490" mass="56628">MSIDIYLCLLTSIYLSISLSAHIYLSIYLCLLTSIYLSPHIYLSLFTSIYLSVCSHLSISLSAHIYLSLSAHIYLSIYLSVCKQQSEFSSLFGGMGECFFPLILSLFFLSLSVHVIFSFFHFLFWIFFCFHSGLISPFIHYLFFFFILFYLFLFSHCSPFLTVFFLSSFPSFSLFPSLSFFLFSPLSLFFHFSPSLFYSLLLSFADSSLCVHYTFFFILFFFPPFFLLFLCSLSTLVALHQLFSFIHVFLSLTFSSSFSSLLYFFTHLLSTVFLDVNLRVLEGETRMTLVFEYIDQDLATYLEQHPSKSLGQEKIRDLMAQLLSGIEFLHCHKVVHRDLKPQNILVTRNGLLKIADFGLARLYAFQMTLTAVVVTLWYRAPEVILQAQYATPVDMWSCGCIFAELFNRRPLFRGQSEIDQLVKIFDVLGLPPREEWPDNAFLPRNSFQSLLRRPLEEYVQGISPLAKDLLLVSIFLSHFVWSAASLKPAD</sequence>
<dbReference type="GO" id="GO:0005737">
    <property type="term" value="C:cytoplasm"/>
    <property type="evidence" value="ECO:0007669"/>
    <property type="project" value="TreeGrafter"/>
</dbReference>
<dbReference type="InterPro" id="IPR011009">
    <property type="entry name" value="Kinase-like_dom_sf"/>
</dbReference>
<dbReference type="GO" id="GO:0010389">
    <property type="term" value="P:regulation of G2/M transition of mitotic cell cycle"/>
    <property type="evidence" value="ECO:0007669"/>
    <property type="project" value="TreeGrafter"/>
</dbReference>
<dbReference type="OrthoDB" id="1732493at2759"/>
<dbReference type="PROSITE" id="PS00108">
    <property type="entry name" value="PROTEIN_KINASE_ST"/>
    <property type="match status" value="1"/>
</dbReference>
<protein>
    <submittedName>
        <fullName evidence="9">CDK6</fullName>
        <ecNumber evidence="9">2.7.11.22</ecNumber>
    </submittedName>
</protein>
<dbReference type="GO" id="GO:0000082">
    <property type="term" value="P:G1/S transition of mitotic cell cycle"/>
    <property type="evidence" value="ECO:0007669"/>
    <property type="project" value="TreeGrafter"/>
</dbReference>
<keyword evidence="7" id="KW-0812">Transmembrane</keyword>
<dbReference type="GO" id="GO:0007165">
    <property type="term" value="P:signal transduction"/>
    <property type="evidence" value="ECO:0007669"/>
    <property type="project" value="TreeGrafter"/>
</dbReference>
<keyword evidence="4" id="KW-0547">Nucleotide-binding</keyword>
<evidence type="ECO:0000259" key="8">
    <source>
        <dbReference type="PROSITE" id="PS50011"/>
    </source>
</evidence>
<dbReference type="PANTHER" id="PTHR24056:SF472">
    <property type="entry name" value="CYCLIN-DEPENDENT KINASE 4, ISOFORM A"/>
    <property type="match status" value="1"/>
</dbReference>
<evidence type="ECO:0000256" key="5">
    <source>
        <dbReference type="ARBA" id="ARBA00022777"/>
    </source>
</evidence>
<keyword evidence="5" id="KW-0418">Kinase</keyword>
<dbReference type="PROSITE" id="PS50011">
    <property type="entry name" value="PROTEIN_KINASE_DOM"/>
    <property type="match status" value="1"/>
</dbReference>
<feature type="transmembrane region" description="Helical" evidence="7">
    <location>
        <begin position="141"/>
        <end position="166"/>
    </location>
</feature>
<proteinExistence type="inferred from homology"/>
<feature type="transmembrane region" description="Helical" evidence="7">
    <location>
        <begin position="12"/>
        <end position="35"/>
    </location>
</feature>
<dbReference type="InterPro" id="IPR008271">
    <property type="entry name" value="Ser/Thr_kinase_AS"/>
</dbReference>
<feature type="transmembrane region" description="Helical" evidence="7">
    <location>
        <begin position="88"/>
        <end position="109"/>
    </location>
</feature>
<dbReference type="GO" id="GO:0030332">
    <property type="term" value="F:cyclin binding"/>
    <property type="evidence" value="ECO:0007669"/>
    <property type="project" value="TreeGrafter"/>
</dbReference>
<feature type="transmembrane region" description="Helical" evidence="7">
    <location>
        <begin position="41"/>
        <end position="67"/>
    </location>
</feature>
<dbReference type="GO" id="GO:0005524">
    <property type="term" value="F:ATP binding"/>
    <property type="evidence" value="ECO:0007669"/>
    <property type="project" value="UniProtKB-KW"/>
</dbReference>
<name>A0A812EWH5_ACAPH</name>
<evidence type="ECO:0000256" key="3">
    <source>
        <dbReference type="ARBA" id="ARBA00022679"/>
    </source>
</evidence>
<dbReference type="Pfam" id="PF00069">
    <property type="entry name" value="Pkinase"/>
    <property type="match status" value="1"/>
</dbReference>
<dbReference type="Proteomes" id="UP000597762">
    <property type="component" value="Unassembled WGS sequence"/>
</dbReference>
<evidence type="ECO:0000313" key="10">
    <source>
        <dbReference type="Proteomes" id="UP000597762"/>
    </source>
</evidence>
<feature type="transmembrane region" description="Helical" evidence="7">
    <location>
        <begin position="213"/>
        <end position="239"/>
    </location>
</feature>
<dbReference type="AlphaFoldDB" id="A0A812EWH5"/>
<accession>A0A812EWH5</accession>
<keyword evidence="3 9" id="KW-0808">Transferase</keyword>
<evidence type="ECO:0000256" key="4">
    <source>
        <dbReference type="ARBA" id="ARBA00022741"/>
    </source>
</evidence>
<comment type="caution">
    <text evidence="9">The sequence shown here is derived from an EMBL/GenBank/DDBJ whole genome shotgun (WGS) entry which is preliminary data.</text>
</comment>
<keyword evidence="7" id="KW-1133">Transmembrane helix</keyword>
<evidence type="ECO:0000256" key="1">
    <source>
        <dbReference type="ARBA" id="ARBA00006485"/>
    </source>
</evidence>
<reference evidence="9" key="1">
    <citation type="submission" date="2021-01" db="EMBL/GenBank/DDBJ databases">
        <authorList>
            <person name="Li R."/>
            <person name="Bekaert M."/>
        </authorList>
    </citation>
    <scope>NUCLEOTIDE SEQUENCE</scope>
    <source>
        <strain evidence="9">Farmed</strain>
    </source>
</reference>
<dbReference type="InterPro" id="IPR050108">
    <property type="entry name" value="CDK"/>
</dbReference>
<dbReference type="SMART" id="SM00220">
    <property type="entry name" value="S_TKc"/>
    <property type="match status" value="1"/>
</dbReference>
<dbReference type="Gene3D" id="3.30.200.20">
    <property type="entry name" value="Phosphorylase Kinase, domain 1"/>
    <property type="match status" value="1"/>
</dbReference>
<organism evidence="9 10">
    <name type="scientific">Acanthosepion pharaonis</name>
    <name type="common">Pharaoh cuttlefish</name>
    <name type="synonym">Sepia pharaonis</name>
    <dbReference type="NCBI Taxonomy" id="158019"/>
    <lineage>
        <taxon>Eukaryota</taxon>
        <taxon>Metazoa</taxon>
        <taxon>Spiralia</taxon>
        <taxon>Lophotrochozoa</taxon>
        <taxon>Mollusca</taxon>
        <taxon>Cephalopoda</taxon>
        <taxon>Coleoidea</taxon>
        <taxon>Decapodiformes</taxon>
        <taxon>Sepiida</taxon>
        <taxon>Sepiina</taxon>
        <taxon>Sepiidae</taxon>
        <taxon>Acanthosepion</taxon>
    </lineage>
</organism>
<dbReference type="GO" id="GO:0004693">
    <property type="term" value="F:cyclin-dependent protein serine/threonine kinase activity"/>
    <property type="evidence" value="ECO:0007669"/>
    <property type="project" value="UniProtKB-EC"/>
</dbReference>
<dbReference type="PANTHER" id="PTHR24056">
    <property type="entry name" value="CELL DIVISION PROTEIN KINASE"/>
    <property type="match status" value="1"/>
</dbReference>
<evidence type="ECO:0000313" key="9">
    <source>
        <dbReference type="EMBL" id="CAE1332536.1"/>
    </source>
</evidence>
<dbReference type="FunFam" id="1.10.510.10:FF:000624">
    <property type="entry name" value="Mitogen-activated protein kinase"/>
    <property type="match status" value="1"/>
</dbReference>
<evidence type="ECO:0000256" key="6">
    <source>
        <dbReference type="ARBA" id="ARBA00022840"/>
    </source>
</evidence>
<dbReference type="GO" id="GO:0010468">
    <property type="term" value="P:regulation of gene expression"/>
    <property type="evidence" value="ECO:0007669"/>
    <property type="project" value="TreeGrafter"/>
</dbReference>
<feature type="transmembrane region" description="Helical" evidence="7">
    <location>
        <begin position="115"/>
        <end position="134"/>
    </location>
</feature>
<dbReference type="SUPFAM" id="SSF56112">
    <property type="entry name" value="Protein kinase-like (PK-like)"/>
    <property type="match status" value="1"/>
</dbReference>
<evidence type="ECO:0000256" key="2">
    <source>
        <dbReference type="ARBA" id="ARBA00022527"/>
    </source>
</evidence>
<dbReference type="GO" id="GO:0005634">
    <property type="term" value="C:nucleus"/>
    <property type="evidence" value="ECO:0007669"/>
    <property type="project" value="TreeGrafter"/>
</dbReference>
<keyword evidence="7" id="KW-0472">Membrane</keyword>
<dbReference type="GO" id="GO:0000307">
    <property type="term" value="C:cyclin-dependent protein kinase holoenzyme complex"/>
    <property type="evidence" value="ECO:0007669"/>
    <property type="project" value="TreeGrafter"/>
</dbReference>
<keyword evidence="2" id="KW-0723">Serine/threonine-protein kinase</keyword>